<protein>
    <submittedName>
        <fullName evidence="1">Uncharacterized protein</fullName>
    </submittedName>
</protein>
<dbReference type="AlphaFoldDB" id="A0A0A9HFZ2"/>
<reference evidence="1" key="2">
    <citation type="journal article" date="2015" name="Data Brief">
        <title>Shoot transcriptome of the giant reed, Arundo donax.</title>
        <authorList>
            <person name="Barrero R.A."/>
            <person name="Guerrero F.D."/>
            <person name="Moolhuijzen P."/>
            <person name="Goolsby J.A."/>
            <person name="Tidwell J."/>
            <person name="Bellgard S.E."/>
            <person name="Bellgard M.I."/>
        </authorList>
    </citation>
    <scope>NUCLEOTIDE SEQUENCE</scope>
    <source>
        <tissue evidence="1">Shoot tissue taken approximately 20 cm above the soil surface</tissue>
    </source>
</reference>
<dbReference type="EMBL" id="GBRH01163167">
    <property type="protein sequence ID" value="JAE34729.1"/>
    <property type="molecule type" value="Transcribed_RNA"/>
</dbReference>
<evidence type="ECO:0000313" key="1">
    <source>
        <dbReference type="EMBL" id="JAE34729.1"/>
    </source>
</evidence>
<reference evidence="1" key="1">
    <citation type="submission" date="2014-09" db="EMBL/GenBank/DDBJ databases">
        <authorList>
            <person name="Magalhaes I.L.F."/>
            <person name="Oliveira U."/>
            <person name="Santos F.R."/>
            <person name="Vidigal T.H.D.A."/>
            <person name="Brescovit A.D."/>
            <person name="Santos A.J."/>
        </authorList>
    </citation>
    <scope>NUCLEOTIDE SEQUENCE</scope>
    <source>
        <tissue evidence="1">Shoot tissue taken approximately 20 cm above the soil surface</tissue>
    </source>
</reference>
<organism evidence="1">
    <name type="scientific">Arundo donax</name>
    <name type="common">Giant reed</name>
    <name type="synonym">Donax arundinaceus</name>
    <dbReference type="NCBI Taxonomy" id="35708"/>
    <lineage>
        <taxon>Eukaryota</taxon>
        <taxon>Viridiplantae</taxon>
        <taxon>Streptophyta</taxon>
        <taxon>Embryophyta</taxon>
        <taxon>Tracheophyta</taxon>
        <taxon>Spermatophyta</taxon>
        <taxon>Magnoliopsida</taxon>
        <taxon>Liliopsida</taxon>
        <taxon>Poales</taxon>
        <taxon>Poaceae</taxon>
        <taxon>PACMAD clade</taxon>
        <taxon>Arundinoideae</taxon>
        <taxon>Arundineae</taxon>
        <taxon>Arundo</taxon>
    </lineage>
</organism>
<name>A0A0A9HFZ2_ARUDO</name>
<accession>A0A0A9HFZ2</accession>
<sequence>MAPYAAMHQCINQEEFHSMLPAQTGWLVVKCENLSIEILMLSTWRLHIPKPMV</sequence>
<proteinExistence type="predicted"/>